<evidence type="ECO:0000256" key="4">
    <source>
        <dbReference type="ARBA" id="ARBA00021948"/>
    </source>
</evidence>
<comment type="cofactor">
    <cofactor evidence="1 8">
        <name>Mg(2+)</name>
        <dbReference type="ChEBI" id="CHEBI:18420"/>
    </cofactor>
</comment>
<dbReference type="InterPro" id="IPR005238">
    <property type="entry name" value="ComB-like"/>
</dbReference>
<proteinExistence type="inferred from homology"/>
<evidence type="ECO:0000256" key="7">
    <source>
        <dbReference type="ARBA" id="ARBA00033711"/>
    </source>
</evidence>
<dbReference type="AlphaFoldDB" id="A0A1W9S075"/>
<keyword evidence="5 8" id="KW-0378">Hydrolase</keyword>
<evidence type="ECO:0000256" key="5">
    <source>
        <dbReference type="ARBA" id="ARBA00022801"/>
    </source>
</evidence>
<reference evidence="10" key="1">
    <citation type="submission" date="2017-03" db="EMBL/GenBank/DDBJ databases">
        <title>Novel pathways for hydrocarbon cycling and metabolic interdependencies in hydrothermal sediment communities.</title>
        <authorList>
            <person name="Dombrowski N."/>
            <person name="Seitz K."/>
            <person name="Teske A."/>
            <person name="Baker B."/>
        </authorList>
    </citation>
    <scope>NUCLEOTIDE SEQUENCE [LARGE SCALE GENOMIC DNA]</scope>
</reference>
<dbReference type="SUPFAM" id="SSF142823">
    <property type="entry name" value="ComB-like"/>
    <property type="match status" value="1"/>
</dbReference>
<dbReference type="EMBL" id="NATQ01000092">
    <property type="protein sequence ID" value="OQX90184.1"/>
    <property type="molecule type" value="Genomic_DNA"/>
</dbReference>
<dbReference type="Gene3D" id="3.90.1560.10">
    <property type="entry name" value="ComB-like"/>
    <property type="match status" value="1"/>
</dbReference>
<sequence>MRIDVTFTPGELKAYLANSDRNHRRLIVIIDVLRATTTIITALKNKAIWVLPVLAPEEAFEMKKVYGDAILAGERDGEKIDGFDLGNSPFEFTEEVVAGRGIIQSTTNGTVNIRYAMGYGEVIICSFININAVRRFCLDYNADILVACSGRYNIMCLEDAVCAGILVEGIIEQSDCYRYEMDSVIISMHLYDECRNEILGMLKKSQHGRYLTSLGYGRDLEFSAKVDSTDIVPYIADDRVVIGLQ</sequence>
<dbReference type="Proteomes" id="UP000192611">
    <property type="component" value="Unassembled WGS sequence"/>
</dbReference>
<evidence type="ECO:0000313" key="9">
    <source>
        <dbReference type="EMBL" id="OQX90184.1"/>
    </source>
</evidence>
<evidence type="ECO:0000256" key="3">
    <source>
        <dbReference type="ARBA" id="ARBA00012953"/>
    </source>
</evidence>
<dbReference type="GO" id="GO:0000287">
    <property type="term" value="F:magnesium ion binding"/>
    <property type="evidence" value="ECO:0007669"/>
    <property type="project" value="UniProtKB-UniRule"/>
</dbReference>
<dbReference type="HAMAP" id="MF_00490">
    <property type="entry name" value="ComB"/>
    <property type="match status" value="1"/>
</dbReference>
<dbReference type="InterPro" id="IPR036702">
    <property type="entry name" value="ComB-like_sf"/>
</dbReference>
<organism evidence="9 10">
    <name type="scientific">Candidatus Coatesbacteria bacterium 4484_99</name>
    <dbReference type="NCBI Taxonomy" id="1970774"/>
    <lineage>
        <taxon>Bacteria</taxon>
        <taxon>Candidatus Coatesiibacteriota</taxon>
    </lineage>
</organism>
<name>A0A1W9S075_9BACT</name>
<dbReference type="PANTHER" id="PTHR37311">
    <property type="entry name" value="2-PHOSPHOSULFOLACTATE PHOSPHATASE-RELATED"/>
    <property type="match status" value="1"/>
</dbReference>
<dbReference type="PANTHER" id="PTHR37311:SF1">
    <property type="entry name" value="2-PHOSPHOSULFOLACTATE PHOSPHATASE-RELATED"/>
    <property type="match status" value="1"/>
</dbReference>
<keyword evidence="6 8" id="KW-0460">Magnesium</keyword>
<comment type="similarity">
    <text evidence="2 8">Belongs to the ComB family.</text>
</comment>
<evidence type="ECO:0000256" key="2">
    <source>
        <dbReference type="ARBA" id="ARBA00009997"/>
    </source>
</evidence>
<evidence type="ECO:0000256" key="1">
    <source>
        <dbReference type="ARBA" id="ARBA00001946"/>
    </source>
</evidence>
<evidence type="ECO:0000256" key="8">
    <source>
        <dbReference type="HAMAP-Rule" id="MF_00490"/>
    </source>
</evidence>
<dbReference type="Pfam" id="PF04029">
    <property type="entry name" value="2-ph_phosp"/>
    <property type="match status" value="1"/>
</dbReference>
<protein>
    <recommendedName>
        <fullName evidence="4 8">Probable 2-phosphosulfolactate phosphatase</fullName>
        <ecNumber evidence="3 8">3.1.3.71</ecNumber>
    </recommendedName>
</protein>
<dbReference type="GO" id="GO:0050532">
    <property type="term" value="F:2-phosphosulfolactate phosphatase activity"/>
    <property type="evidence" value="ECO:0007669"/>
    <property type="project" value="UniProtKB-UniRule"/>
</dbReference>
<gene>
    <name evidence="8" type="primary">comB</name>
    <name evidence="9" type="ORF">B6D57_04470</name>
</gene>
<evidence type="ECO:0000256" key="6">
    <source>
        <dbReference type="ARBA" id="ARBA00022842"/>
    </source>
</evidence>
<accession>A0A1W9S075</accession>
<dbReference type="GO" id="GO:0050545">
    <property type="term" value="F:sulfopyruvate decarboxylase activity"/>
    <property type="evidence" value="ECO:0007669"/>
    <property type="project" value="TreeGrafter"/>
</dbReference>
<dbReference type="EC" id="3.1.3.71" evidence="3 8"/>
<evidence type="ECO:0000313" key="10">
    <source>
        <dbReference type="Proteomes" id="UP000192611"/>
    </source>
</evidence>
<comment type="catalytic activity">
    <reaction evidence="7 8">
        <text>(2R)-O-phospho-3-sulfolactate + H2O = (2R)-3-sulfolactate + phosphate</text>
        <dbReference type="Rhea" id="RHEA:23416"/>
        <dbReference type="ChEBI" id="CHEBI:15377"/>
        <dbReference type="ChEBI" id="CHEBI:15597"/>
        <dbReference type="ChEBI" id="CHEBI:43474"/>
        <dbReference type="ChEBI" id="CHEBI:58738"/>
        <dbReference type="EC" id="3.1.3.71"/>
    </reaction>
</comment>
<comment type="caution">
    <text evidence="9">The sequence shown here is derived from an EMBL/GenBank/DDBJ whole genome shotgun (WGS) entry which is preliminary data.</text>
</comment>